<evidence type="ECO:0000259" key="11">
    <source>
        <dbReference type="Pfam" id="PF16491"/>
    </source>
</evidence>
<dbReference type="InterPro" id="IPR032456">
    <property type="entry name" value="Peptidase_M48_N"/>
</dbReference>
<name>A0A4Z0D8B7_9FIRM</name>
<evidence type="ECO:0000256" key="1">
    <source>
        <dbReference type="ARBA" id="ARBA00022670"/>
    </source>
</evidence>
<keyword evidence="13" id="KW-1185">Reference proteome</keyword>
<accession>A0A4Z0D8B7</accession>
<dbReference type="EMBL" id="SRIB01000003">
    <property type="protein sequence ID" value="TFZ41093.1"/>
    <property type="molecule type" value="Genomic_DNA"/>
</dbReference>
<evidence type="ECO:0000256" key="5">
    <source>
        <dbReference type="ARBA" id="ARBA00023049"/>
    </source>
</evidence>
<dbReference type="CDD" id="cd07343">
    <property type="entry name" value="M48A_Zmpste24p_like"/>
    <property type="match status" value="1"/>
</dbReference>
<feature type="transmembrane region" description="Helical" evidence="9">
    <location>
        <begin position="167"/>
        <end position="189"/>
    </location>
</feature>
<keyword evidence="5 8" id="KW-0482">Metalloprotease</keyword>
<evidence type="ECO:0000256" key="2">
    <source>
        <dbReference type="ARBA" id="ARBA00022723"/>
    </source>
</evidence>
<keyword evidence="1 8" id="KW-0645">Protease</keyword>
<evidence type="ECO:0000256" key="7">
    <source>
        <dbReference type="PIRSR" id="PIRSR627057-2"/>
    </source>
</evidence>
<evidence type="ECO:0000256" key="8">
    <source>
        <dbReference type="RuleBase" id="RU003983"/>
    </source>
</evidence>
<dbReference type="Pfam" id="PF16491">
    <property type="entry name" value="Peptidase_M48_N"/>
    <property type="match status" value="1"/>
</dbReference>
<evidence type="ECO:0000256" key="4">
    <source>
        <dbReference type="ARBA" id="ARBA00022833"/>
    </source>
</evidence>
<evidence type="ECO:0000256" key="6">
    <source>
        <dbReference type="PIRSR" id="PIRSR627057-1"/>
    </source>
</evidence>
<comment type="caution">
    <text evidence="12">The sequence shown here is derived from an EMBL/GenBank/DDBJ whole genome shotgun (WGS) entry which is preliminary data.</text>
</comment>
<gene>
    <name evidence="12" type="ORF">E4100_03065</name>
</gene>
<feature type="transmembrane region" description="Helical" evidence="9">
    <location>
        <begin position="56"/>
        <end position="76"/>
    </location>
</feature>
<dbReference type="PANTHER" id="PTHR10120">
    <property type="entry name" value="CAAX PRENYL PROTEASE 1"/>
    <property type="match status" value="1"/>
</dbReference>
<feature type="binding site" evidence="7">
    <location>
        <position position="348"/>
    </location>
    <ligand>
        <name>Zn(2+)</name>
        <dbReference type="ChEBI" id="CHEBI:29105"/>
        <note>catalytic</note>
    </ligand>
</feature>
<dbReference type="InterPro" id="IPR001915">
    <property type="entry name" value="Peptidase_M48"/>
</dbReference>
<dbReference type="Proteomes" id="UP000298381">
    <property type="component" value="Unassembled WGS sequence"/>
</dbReference>
<feature type="binding site" evidence="7">
    <location>
        <position position="268"/>
    </location>
    <ligand>
        <name>Zn(2+)</name>
        <dbReference type="ChEBI" id="CHEBI:29105"/>
        <note>catalytic</note>
    </ligand>
</feature>
<organism evidence="12 13">
    <name type="scientific">Soehngenia longivitae</name>
    <dbReference type="NCBI Taxonomy" id="2562294"/>
    <lineage>
        <taxon>Bacteria</taxon>
        <taxon>Bacillati</taxon>
        <taxon>Bacillota</taxon>
        <taxon>Tissierellia</taxon>
        <taxon>Tissierellales</taxon>
        <taxon>Tissierellaceae</taxon>
        <taxon>Soehngenia</taxon>
    </lineage>
</organism>
<reference evidence="12 13" key="1">
    <citation type="submission" date="2019-03" db="EMBL/GenBank/DDBJ databases">
        <title>Draft genome sequence data and analysis of a Fermenting Bacterium, Soehngenia longevitae strain 1933PT, isolated from petroleum reservoir in Azerbaijan.</title>
        <authorList>
            <person name="Grouzdev D.S."/>
            <person name="Bidzhieva S.K."/>
            <person name="Sokolova D.S."/>
            <person name="Tourova T.P."/>
            <person name="Poltaraus A.B."/>
            <person name="Nazina T.N."/>
        </authorList>
    </citation>
    <scope>NUCLEOTIDE SEQUENCE [LARGE SCALE GENOMIC DNA]</scope>
    <source>
        <strain evidence="12 13">1933P</strain>
    </source>
</reference>
<feature type="transmembrane region" description="Helical" evidence="9">
    <location>
        <begin position="141"/>
        <end position="160"/>
    </location>
</feature>
<evidence type="ECO:0000256" key="3">
    <source>
        <dbReference type="ARBA" id="ARBA00022801"/>
    </source>
</evidence>
<dbReference type="AlphaFoldDB" id="A0A4Z0D8B7"/>
<feature type="active site" description="Proton donor" evidence="6">
    <location>
        <position position="352"/>
    </location>
</feature>
<dbReference type="GO" id="GO:0046872">
    <property type="term" value="F:metal ion binding"/>
    <property type="evidence" value="ECO:0007669"/>
    <property type="project" value="UniProtKB-KW"/>
</dbReference>
<feature type="transmembrane region" description="Helical" evidence="9">
    <location>
        <begin position="282"/>
        <end position="304"/>
    </location>
</feature>
<keyword evidence="9" id="KW-1133">Transmembrane helix</keyword>
<feature type="domain" description="CAAX prenyl protease 1 N-terminal" evidence="11">
    <location>
        <begin position="47"/>
        <end position="194"/>
    </location>
</feature>
<keyword evidence="3 8" id="KW-0378">Hydrolase</keyword>
<dbReference type="OrthoDB" id="9781930at2"/>
<feature type="binding site" evidence="7">
    <location>
        <position position="272"/>
    </location>
    <ligand>
        <name>Zn(2+)</name>
        <dbReference type="ChEBI" id="CHEBI:29105"/>
        <note>catalytic</note>
    </ligand>
</feature>
<dbReference type="RefSeq" id="WP_135270574.1">
    <property type="nucleotide sequence ID" value="NZ_SRIB01000003.1"/>
</dbReference>
<dbReference type="GO" id="GO:0071586">
    <property type="term" value="P:CAAX-box protein processing"/>
    <property type="evidence" value="ECO:0007669"/>
    <property type="project" value="InterPro"/>
</dbReference>
<evidence type="ECO:0000256" key="9">
    <source>
        <dbReference type="SAM" id="Phobius"/>
    </source>
</evidence>
<dbReference type="InterPro" id="IPR027057">
    <property type="entry name" value="CAXX_Prtase_1"/>
</dbReference>
<comment type="similarity">
    <text evidence="8">Belongs to the peptidase M48 family.</text>
</comment>
<dbReference type="Gene3D" id="3.30.2010.10">
    <property type="entry name" value="Metalloproteases ('zincins'), catalytic domain"/>
    <property type="match status" value="1"/>
</dbReference>
<keyword evidence="4 7" id="KW-0862">Zinc</keyword>
<keyword evidence="9" id="KW-0472">Membrane</keyword>
<keyword evidence="9" id="KW-0812">Transmembrane</keyword>
<feature type="active site" evidence="6">
    <location>
        <position position="269"/>
    </location>
</feature>
<dbReference type="GO" id="GO:0004222">
    <property type="term" value="F:metalloendopeptidase activity"/>
    <property type="evidence" value="ECO:0007669"/>
    <property type="project" value="InterPro"/>
</dbReference>
<evidence type="ECO:0000313" key="13">
    <source>
        <dbReference type="Proteomes" id="UP000298381"/>
    </source>
</evidence>
<evidence type="ECO:0000259" key="10">
    <source>
        <dbReference type="Pfam" id="PF01435"/>
    </source>
</evidence>
<feature type="transmembrane region" description="Helical" evidence="9">
    <location>
        <begin position="7"/>
        <end position="24"/>
    </location>
</feature>
<protein>
    <submittedName>
        <fullName evidence="12">M48 family peptidase</fullName>
    </submittedName>
</protein>
<comment type="cofactor">
    <cofactor evidence="7 8">
        <name>Zn(2+)</name>
        <dbReference type="ChEBI" id="CHEBI:29105"/>
    </cofactor>
    <text evidence="7 8">Binds 1 zinc ion per subunit.</text>
</comment>
<proteinExistence type="inferred from homology"/>
<feature type="transmembrane region" description="Helical" evidence="9">
    <location>
        <begin position="88"/>
        <end position="107"/>
    </location>
</feature>
<dbReference type="Pfam" id="PF01435">
    <property type="entry name" value="Peptidase_M48"/>
    <property type="match status" value="1"/>
</dbReference>
<feature type="domain" description="Peptidase M48" evidence="10">
    <location>
        <begin position="199"/>
        <end position="401"/>
    </location>
</feature>
<evidence type="ECO:0000313" key="12">
    <source>
        <dbReference type="EMBL" id="TFZ41093.1"/>
    </source>
</evidence>
<keyword evidence="2 7" id="KW-0479">Metal-binding</keyword>
<sequence length="411" mass="47975">MTYKLKTAIIAFFIILLLFIFLMFKAELKNIESLKEDYPDLNDTVYNYRIDSLKVWAIRLVISFAVPFIFLISGLSQKISIFAQNGRSLFVSGIIYGFIFFGIMFLVNLPINYYSSYYIGHKYGLSNQTLLRWFELNIKSFLVNDAIMSLFIFIPFMIIYKSPNMWWFNFWLISIPVIIFIVFISPFVIDPIFNNYRPLEDGVLREEISEILKKVELEDASIMVVDKSKDTKAMNAYMTGIFSAKRIVLWDNTINNLDTKEVVSITAHEIGHYVKGHIWKNILFGIAGTFVILFLLNVSASWILKESKGAFGFRNMTNMAIIPLFIILINLFNYLGSPIQNYLSREFERQADRFEISLTEDRVSAVSALKKLNQNNLGLPRASKFYEFMFYSHPSLEERIEFYMTEEFEKI</sequence>
<feature type="transmembrane region" description="Helical" evidence="9">
    <location>
        <begin position="316"/>
        <end position="335"/>
    </location>
</feature>